<evidence type="ECO:0008006" key="3">
    <source>
        <dbReference type="Google" id="ProtNLM"/>
    </source>
</evidence>
<dbReference type="RefSeq" id="WP_007473759.1">
    <property type="nucleotide sequence ID" value="NZ_ABCJ01000001.1"/>
</dbReference>
<name>A0AAI9AI47_9BACT</name>
<evidence type="ECO:0000313" key="1">
    <source>
        <dbReference type="EMBL" id="EDM24641.1"/>
    </source>
</evidence>
<gene>
    <name evidence="1" type="ORF">CMTB2_03958</name>
</gene>
<accession>A0AAI9AI47</accession>
<dbReference type="EMBL" id="ABCJ01000001">
    <property type="protein sequence ID" value="EDM24641.1"/>
    <property type="molecule type" value="Genomic_DNA"/>
</dbReference>
<proteinExistence type="predicted"/>
<dbReference type="Proteomes" id="UP000003288">
    <property type="component" value="Unassembled WGS sequence"/>
</dbReference>
<protein>
    <recommendedName>
        <fullName evidence="3">Clan AA aspartic protease</fullName>
    </recommendedName>
</protein>
<reference evidence="1 2" key="1">
    <citation type="journal article" date="2011" name="Stand. Genomic Sci.">
        <title>Draft genome sequence of Caminibacter mediatlanticus strain TB-2, an epsilonproteobacterium isolated from a deep-sea hydrothermal vent.</title>
        <authorList>
            <person name="Giovannelli D."/>
            <person name="Ferriera S."/>
            <person name="Johnson J."/>
            <person name="Kravitz S."/>
            <person name="Perez-Rodriguez I."/>
            <person name="Ricci J."/>
            <person name="O'Brien C."/>
            <person name="Voordeckers J.W."/>
            <person name="Bini E."/>
            <person name="Vetriani C."/>
        </authorList>
    </citation>
    <scope>NUCLEOTIDE SEQUENCE [LARGE SCALE GENOMIC DNA]</scope>
    <source>
        <strain evidence="1 2">TB-2</strain>
    </source>
</reference>
<dbReference type="AlphaFoldDB" id="A0AAI9AI47"/>
<sequence length="297" mass="35426">MLKKFFKKQFISFYYDEKYKLILEHVKNKKTLDSIEKEFDDKQKLEKFVEEKLDDNPQTYISTTLLSLNQGVMDSCSKQKYLEKDIDYDNVKILCVNNIYSFYASIYDINKVLKEYSFNIDFLYSIFAPIDFYAKERKNRFYVLVLNNYIAILGYENYKPIFSDIIIINEEEKVDESNEEIIEDIEDIDLLNEIEEDTPLDENIEEIDEKEIEENLEEKLDKLTTNIEVKILNSLKESLKDYYENYSNDFIERIIILDTIGIDITLNNLIEDELLIPSEIENFDLLKTLNRMSIESI</sequence>
<evidence type="ECO:0000313" key="2">
    <source>
        <dbReference type="Proteomes" id="UP000003288"/>
    </source>
</evidence>
<comment type="caution">
    <text evidence="1">The sequence shown here is derived from an EMBL/GenBank/DDBJ whole genome shotgun (WGS) entry which is preliminary data.</text>
</comment>
<organism evidence="1 2">
    <name type="scientific">Caminibacter mediatlanticus TB-2</name>
    <dbReference type="NCBI Taxonomy" id="391592"/>
    <lineage>
        <taxon>Bacteria</taxon>
        <taxon>Pseudomonadati</taxon>
        <taxon>Campylobacterota</taxon>
        <taxon>Epsilonproteobacteria</taxon>
        <taxon>Nautiliales</taxon>
        <taxon>Nautiliaceae</taxon>
        <taxon>Caminibacter</taxon>
    </lineage>
</organism>